<evidence type="ECO:0000313" key="8">
    <source>
        <dbReference type="EMBL" id="GAA3183599.1"/>
    </source>
</evidence>
<gene>
    <name evidence="8" type="ORF">GCM10010531_42300</name>
</gene>
<sequence>MTAAGVSAAAAALALLLWPGRMSDPRLRWRRLPRAEPAPGPVAPAEPGVPVPLLAGGVATVVAAVLSTPLVAVLAGVLAALGARAWQAGRRSAAEEAGLVALTAGLGALVADLRSGRPVGSAARTAATACGDDECGRALVQAVRSPETPPAGRGALTEPLARVAAAVRLSARTGCSLADVLAAVEDDLRARSRSAVELRSATAGPRAGAMLLAGLPLLGLAMGSGVGADPWRVLTTTGTGQLLLVAGVCLEVAGVAWSGRLVRRALR</sequence>
<accession>A0ABP6PNN7</accession>
<proteinExistence type="predicted"/>
<dbReference type="PANTHER" id="PTHR35007">
    <property type="entry name" value="INTEGRAL MEMBRANE PROTEIN-RELATED"/>
    <property type="match status" value="1"/>
</dbReference>
<feature type="transmembrane region" description="Helical" evidence="6">
    <location>
        <begin position="53"/>
        <end position="81"/>
    </location>
</feature>
<organism evidence="8 9">
    <name type="scientific">Blastococcus jejuensis</name>
    <dbReference type="NCBI Taxonomy" id="351224"/>
    <lineage>
        <taxon>Bacteria</taxon>
        <taxon>Bacillati</taxon>
        <taxon>Actinomycetota</taxon>
        <taxon>Actinomycetes</taxon>
        <taxon>Geodermatophilales</taxon>
        <taxon>Geodermatophilaceae</taxon>
        <taxon>Blastococcus</taxon>
    </lineage>
</organism>
<dbReference type="RefSeq" id="WP_344691071.1">
    <property type="nucleotide sequence ID" value="NZ_BAAAVV010000017.1"/>
</dbReference>
<feature type="domain" description="Type II secretion system protein GspF" evidence="7">
    <location>
        <begin position="94"/>
        <end position="223"/>
    </location>
</feature>
<evidence type="ECO:0000256" key="5">
    <source>
        <dbReference type="ARBA" id="ARBA00023136"/>
    </source>
</evidence>
<evidence type="ECO:0000313" key="9">
    <source>
        <dbReference type="Proteomes" id="UP001499924"/>
    </source>
</evidence>
<comment type="subcellular location">
    <subcellularLocation>
        <location evidence="1">Cell membrane</location>
        <topology evidence="1">Multi-pass membrane protein</topology>
    </subcellularLocation>
</comment>
<keyword evidence="4 6" id="KW-1133">Transmembrane helix</keyword>
<keyword evidence="5 6" id="KW-0472">Membrane</keyword>
<keyword evidence="9" id="KW-1185">Reference proteome</keyword>
<dbReference type="Pfam" id="PF00482">
    <property type="entry name" value="T2SSF"/>
    <property type="match status" value="1"/>
</dbReference>
<evidence type="ECO:0000259" key="7">
    <source>
        <dbReference type="Pfam" id="PF00482"/>
    </source>
</evidence>
<dbReference type="Proteomes" id="UP001499924">
    <property type="component" value="Unassembled WGS sequence"/>
</dbReference>
<evidence type="ECO:0000256" key="4">
    <source>
        <dbReference type="ARBA" id="ARBA00022989"/>
    </source>
</evidence>
<comment type="caution">
    <text evidence="8">The sequence shown here is derived from an EMBL/GenBank/DDBJ whole genome shotgun (WGS) entry which is preliminary data.</text>
</comment>
<protein>
    <recommendedName>
        <fullName evidence="7">Type II secretion system protein GspF domain-containing protein</fullName>
    </recommendedName>
</protein>
<dbReference type="EMBL" id="BAAAVV010000017">
    <property type="protein sequence ID" value="GAA3183599.1"/>
    <property type="molecule type" value="Genomic_DNA"/>
</dbReference>
<evidence type="ECO:0000256" key="2">
    <source>
        <dbReference type="ARBA" id="ARBA00022475"/>
    </source>
</evidence>
<feature type="transmembrane region" description="Helical" evidence="6">
    <location>
        <begin position="209"/>
        <end position="228"/>
    </location>
</feature>
<dbReference type="InterPro" id="IPR018076">
    <property type="entry name" value="T2SS_GspF_dom"/>
</dbReference>
<evidence type="ECO:0000256" key="6">
    <source>
        <dbReference type="SAM" id="Phobius"/>
    </source>
</evidence>
<feature type="transmembrane region" description="Helical" evidence="6">
    <location>
        <begin position="240"/>
        <end position="262"/>
    </location>
</feature>
<evidence type="ECO:0000256" key="3">
    <source>
        <dbReference type="ARBA" id="ARBA00022692"/>
    </source>
</evidence>
<keyword evidence="2" id="KW-1003">Cell membrane</keyword>
<keyword evidence="3 6" id="KW-0812">Transmembrane</keyword>
<name>A0ABP6PNN7_9ACTN</name>
<dbReference type="PANTHER" id="PTHR35007:SF4">
    <property type="entry name" value="CONSERVED TRANSMEMBRANE PROTEIN-RELATED"/>
    <property type="match status" value="1"/>
</dbReference>
<reference evidence="9" key="1">
    <citation type="journal article" date="2019" name="Int. J. Syst. Evol. Microbiol.">
        <title>The Global Catalogue of Microorganisms (GCM) 10K type strain sequencing project: providing services to taxonomists for standard genome sequencing and annotation.</title>
        <authorList>
            <consortium name="The Broad Institute Genomics Platform"/>
            <consortium name="The Broad Institute Genome Sequencing Center for Infectious Disease"/>
            <person name="Wu L."/>
            <person name="Ma J."/>
        </authorList>
    </citation>
    <scope>NUCLEOTIDE SEQUENCE [LARGE SCALE GENOMIC DNA]</scope>
    <source>
        <strain evidence="9">JCM 15614</strain>
    </source>
</reference>
<evidence type="ECO:0000256" key="1">
    <source>
        <dbReference type="ARBA" id="ARBA00004651"/>
    </source>
</evidence>